<keyword evidence="13" id="KW-1185">Reference proteome</keyword>
<dbReference type="HOGENOM" id="CLU_036577_3_0_4"/>
<evidence type="ECO:0000256" key="7">
    <source>
        <dbReference type="ARBA" id="ARBA00022676"/>
    </source>
</evidence>
<dbReference type="HAMAP" id="MF_00392">
    <property type="entry name" value="LpxB"/>
    <property type="match status" value="1"/>
</dbReference>
<dbReference type="GO" id="GO:0008915">
    <property type="term" value="F:lipid-A-disaccharide synthase activity"/>
    <property type="evidence" value="ECO:0007669"/>
    <property type="project" value="UniProtKB-UniRule"/>
</dbReference>
<accession>M1M681</accession>
<reference evidence="12 13" key="1">
    <citation type="journal article" date="2013" name="Genome Biol. Evol.">
        <title>Genome evolution and phylogenomic analysis of candidatus kinetoplastibacterium, the betaproteobacterial endosymbionts of strigomonas and angomonas.</title>
        <authorList>
            <person name="Alves J.M."/>
            <person name="Serrano M.G."/>
            <person name="Maia da Silva F."/>
            <person name="Voegtly L.J."/>
            <person name="Matveyev A.V."/>
            <person name="Teixeira M.M."/>
            <person name="Camargo E.P."/>
            <person name="Buck G.A."/>
        </authorList>
    </citation>
    <scope>NUCLEOTIDE SEQUENCE [LARGE SCALE GENOMIC DNA]</scope>
    <source>
        <strain evidence="12 13">TCC036E</strain>
    </source>
</reference>
<dbReference type="EMBL" id="CP003804">
    <property type="protein sequence ID" value="AGF47620.1"/>
    <property type="molecule type" value="Genomic_DNA"/>
</dbReference>
<evidence type="ECO:0000256" key="10">
    <source>
        <dbReference type="ARBA" id="ARBA00048975"/>
    </source>
</evidence>
<proteinExistence type="inferred from homology"/>
<evidence type="ECO:0000256" key="9">
    <source>
        <dbReference type="ARBA" id="ARBA00023098"/>
    </source>
</evidence>
<keyword evidence="8 11" id="KW-0808">Transferase</keyword>
<dbReference type="PANTHER" id="PTHR30372">
    <property type="entry name" value="LIPID-A-DISACCHARIDE SYNTHASE"/>
    <property type="match status" value="1"/>
</dbReference>
<dbReference type="SUPFAM" id="SSF53756">
    <property type="entry name" value="UDP-Glycosyltransferase/glycogen phosphorylase"/>
    <property type="match status" value="1"/>
</dbReference>
<dbReference type="STRING" id="1208918.CDEE_0592"/>
<dbReference type="Pfam" id="PF02684">
    <property type="entry name" value="LpxB"/>
    <property type="match status" value="1"/>
</dbReference>
<evidence type="ECO:0000256" key="8">
    <source>
        <dbReference type="ARBA" id="ARBA00022679"/>
    </source>
</evidence>
<evidence type="ECO:0000256" key="4">
    <source>
        <dbReference type="ARBA" id="ARBA00020902"/>
    </source>
</evidence>
<keyword evidence="9 11" id="KW-0443">Lipid metabolism</keyword>
<dbReference type="PATRIC" id="fig|1208918.3.peg.319"/>
<keyword evidence="7 11" id="KW-0328">Glycosyltransferase</keyword>
<evidence type="ECO:0000256" key="11">
    <source>
        <dbReference type="HAMAP-Rule" id="MF_00392"/>
    </source>
</evidence>
<comment type="pathway">
    <text evidence="11">Bacterial outer membrane biogenesis; LPS lipid A biosynthesis.</text>
</comment>
<keyword evidence="5 11" id="KW-0444">Lipid biosynthesis</keyword>
<evidence type="ECO:0000313" key="13">
    <source>
        <dbReference type="Proteomes" id="UP000011686"/>
    </source>
</evidence>
<sequence length="398" mass="45288">MKLHLGIVTGEPSGDLLAKQILEGIRNKYLQDAIYDGIGGLELSSIGFNSWYSMDELSVFGYLDAILAFPRIFSIYKNVKKRWLTNKPDVFLGIDLPDFNLRLESSLKKNNIPTIHFISPSIWAWRFDRITMIKEAVSHMLVVFPFEEEIYRKENIPVTYVGHPLASVIPLKPSQESARKFLNIDPKAQVVAVLPGSRSSEISNLGPIFLQTVKLLNKIRPDLQFIVPMVNESRRSEFENLLDSIEVSNLRCISRRDYENNILINKPLSWYAMEASDLVLLSSGTATLEAALFKKPMIISYVLSPLVKKIMTWQSGQNKPYLPWIGLPNILMNRFVVPEFVQDNATPKKLAEAVLNILLDRTYCSSIVDCFQNMHKDLKLDTPKLVAETIIKVVKKTM</sequence>
<protein>
    <recommendedName>
        <fullName evidence="4 11">Lipid-A-disaccharide synthase</fullName>
        <ecNumber evidence="3 11">2.4.1.182</ecNumber>
    </recommendedName>
</protein>
<comment type="similarity">
    <text evidence="2 11">Belongs to the LpxB family.</text>
</comment>
<dbReference type="RefSeq" id="WP_015389098.1">
    <property type="nucleotide sequence ID" value="NC_020283.1"/>
</dbReference>
<keyword evidence="6 11" id="KW-0441">Lipid A biosynthesis</keyword>
<evidence type="ECO:0000256" key="5">
    <source>
        <dbReference type="ARBA" id="ARBA00022516"/>
    </source>
</evidence>
<evidence type="ECO:0000256" key="2">
    <source>
        <dbReference type="ARBA" id="ARBA00007868"/>
    </source>
</evidence>
<comment type="catalytic activity">
    <reaction evidence="10 11">
        <text>a lipid X + a UDP-2-N,3-O-bis[(3R)-3-hydroxyacyl]-alpha-D-glucosamine = a lipid A disaccharide + UDP + H(+)</text>
        <dbReference type="Rhea" id="RHEA:67828"/>
        <dbReference type="ChEBI" id="CHEBI:15378"/>
        <dbReference type="ChEBI" id="CHEBI:58223"/>
        <dbReference type="ChEBI" id="CHEBI:137748"/>
        <dbReference type="ChEBI" id="CHEBI:176338"/>
        <dbReference type="ChEBI" id="CHEBI:176343"/>
        <dbReference type="EC" id="2.4.1.182"/>
    </reaction>
</comment>
<evidence type="ECO:0000256" key="6">
    <source>
        <dbReference type="ARBA" id="ARBA00022556"/>
    </source>
</evidence>
<organism evidence="12 13">
    <name type="scientific">Candidatus Kinetoplastidibacterium crithidiae TCC036E</name>
    <dbReference type="NCBI Taxonomy" id="1208918"/>
    <lineage>
        <taxon>Bacteria</taxon>
        <taxon>Pseudomonadati</taxon>
        <taxon>Pseudomonadota</taxon>
        <taxon>Betaproteobacteria</taxon>
        <taxon>Candidatus Kinetoplastidibacterium</taxon>
    </lineage>
</organism>
<dbReference type="EC" id="2.4.1.182" evidence="3 11"/>
<dbReference type="InterPro" id="IPR003835">
    <property type="entry name" value="Glyco_trans_19"/>
</dbReference>
<dbReference type="NCBIfam" id="TIGR00215">
    <property type="entry name" value="lpxB"/>
    <property type="match status" value="1"/>
</dbReference>
<dbReference type="PANTHER" id="PTHR30372:SF4">
    <property type="entry name" value="LIPID-A-DISACCHARIDE SYNTHASE, MITOCHONDRIAL-RELATED"/>
    <property type="match status" value="1"/>
</dbReference>
<dbReference type="GO" id="GO:0009245">
    <property type="term" value="P:lipid A biosynthetic process"/>
    <property type="evidence" value="ECO:0007669"/>
    <property type="project" value="UniProtKB-UniRule"/>
</dbReference>
<dbReference type="GO" id="GO:0016020">
    <property type="term" value="C:membrane"/>
    <property type="evidence" value="ECO:0007669"/>
    <property type="project" value="GOC"/>
</dbReference>
<evidence type="ECO:0000313" key="12">
    <source>
        <dbReference type="EMBL" id="AGF47620.1"/>
    </source>
</evidence>
<dbReference type="Proteomes" id="UP000011686">
    <property type="component" value="Chromosome"/>
</dbReference>
<comment type="function">
    <text evidence="1 11">Condensation of UDP-2,3-diacylglucosamine and 2,3-diacylglucosamine-1-phosphate to form lipid A disaccharide, a precursor of lipid A, a phosphorylated glycolipid that anchors the lipopolysaccharide to the outer membrane of the cell.</text>
</comment>
<dbReference type="CDD" id="cd01635">
    <property type="entry name" value="Glycosyltransferase_GTB-type"/>
    <property type="match status" value="1"/>
</dbReference>
<dbReference type="AlphaFoldDB" id="M1M681"/>
<dbReference type="UniPathway" id="UPA00973"/>
<name>M1M681_9PROT</name>
<evidence type="ECO:0000256" key="1">
    <source>
        <dbReference type="ARBA" id="ARBA00002056"/>
    </source>
</evidence>
<gene>
    <name evidence="11" type="primary">lpxB</name>
    <name evidence="12" type="ORF">CDEE_0592</name>
</gene>
<dbReference type="GO" id="GO:0005543">
    <property type="term" value="F:phospholipid binding"/>
    <property type="evidence" value="ECO:0007669"/>
    <property type="project" value="TreeGrafter"/>
</dbReference>
<evidence type="ECO:0000256" key="3">
    <source>
        <dbReference type="ARBA" id="ARBA00012687"/>
    </source>
</evidence>
<dbReference type="eggNOG" id="COG0763">
    <property type="taxonomic scope" value="Bacteria"/>
</dbReference>
<dbReference type="KEGG" id="kct:CDEE_0592"/>